<dbReference type="SUPFAM" id="SSF140453">
    <property type="entry name" value="EsxAB dimer-like"/>
    <property type="match status" value="1"/>
</dbReference>
<evidence type="ECO:0000313" key="2">
    <source>
        <dbReference type="EMBL" id="NYS69476.1"/>
    </source>
</evidence>
<dbReference type="Proteomes" id="UP000572528">
    <property type="component" value="Unassembled WGS sequence"/>
</dbReference>
<dbReference type="EMBL" id="JACBXV010000104">
    <property type="protein sequence ID" value="NYS69476.1"/>
    <property type="molecule type" value="Genomic_DNA"/>
</dbReference>
<evidence type="ECO:0000313" key="3">
    <source>
        <dbReference type="Proteomes" id="UP000572528"/>
    </source>
</evidence>
<comment type="caution">
    <text evidence="2">The sequence shown here is derived from an EMBL/GenBank/DDBJ whole genome shotgun (WGS) entry which is preliminary data.</text>
</comment>
<organism evidence="2 3">
    <name type="scientific">Actinomyces bowdenii</name>
    <dbReference type="NCBI Taxonomy" id="131109"/>
    <lineage>
        <taxon>Bacteria</taxon>
        <taxon>Bacillati</taxon>
        <taxon>Actinomycetota</taxon>
        <taxon>Actinomycetes</taxon>
        <taxon>Actinomycetales</taxon>
        <taxon>Actinomycetaceae</taxon>
        <taxon>Actinomyces</taxon>
    </lineage>
</organism>
<feature type="region of interest" description="Disordered" evidence="1">
    <location>
        <begin position="61"/>
        <end position="92"/>
    </location>
</feature>
<dbReference type="InterPro" id="IPR036689">
    <property type="entry name" value="ESAT-6-like_sf"/>
</dbReference>
<evidence type="ECO:0000256" key="1">
    <source>
        <dbReference type="SAM" id="MobiDB-lite"/>
    </source>
</evidence>
<dbReference type="InterPro" id="IPR010310">
    <property type="entry name" value="T7SS_ESAT-6-like"/>
</dbReference>
<dbReference type="Pfam" id="PF06013">
    <property type="entry name" value="WXG100"/>
    <property type="match status" value="1"/>
</dbReference>
<gene>
    <name evidence="2" type="ORF">HZZ05_08100</name>
</gene>
<dbReference type="AlphaFoldDB" id="A0A853ENZ5"/>
<proteinExistence type="predicted"/>
<sequence>MSTHRAQQRAIAQRVQAAAADSQPGWKGQGANAVAQVVAQWMQDSRRIDQALGVLEDGLGSTDKSYQATEEETAAAAQNIGSSTGGYHGLPS</sequence>
<feature type="compositionally biased region" description="Gly residues" evidence="1">
    <location>
        <begin position="83"/>
        <end position="92"/>
    </location>
</feature>
<reference evidence="2 3" key="1">
    <citation type="submission" date="2020-07" db="EMBL/GenBank/DDBJ databases">
        <title>MOT database genomes.</title>
        <authorList>
            <person name="Joseph S."/>
            <person name="Aduse-Opoku J."/>
            <person name="Hashim A."/>
            <person name="Wade W."/>
            <person name="Curtis M."/>
        </authorList>
    </citation>
    <scope>NUCLEOTIDE SEQUENCE [LARGE SCALE GENOMIC DNA]</scope>
    <source>
        <strain evidence="2 3">WMus004</strain>
    </source>
</reference>
<accession>A0A853ENZ5</accession>
<dbReference type="Gene3D" id="1.10.287.1060">
    <property type="entry name" value="ESAT-6-like"/>
    <property type="match status" value="1"/>
</dbReference>
<name>A0A853ENZ5_9ACTO</name>
<protein>
    <submittedName>
        <fullName evidence="2">WXG100 family type VII secretion target</fullName>
    </submittedName>
</protein>